<organism evidence="9 10">
    <name type="scientific">Latimeria chalumnae</name>
    <name type="common">Coelacanth</name>
    <dbReference type="NCBI Taxonomy" id="7897"/>
    <lineage>
        <taxon>Eukaryota</taxon>
        <taxon>Metazoa</taxon>
        <taxon>Chordata</taxon>
        <taxon>Craniata</taxon>
        <taxon>Vertebrata</taxon>
        <taxon>Euteleostomi</taxon>
        <taxon>Coelacanthiformes</taxon>
        <taxon>Coelacanthidae</taxon>
        <taxon>Latimeria</taxon>
    </lineage>
</organism>
<feature type="transmembrane region" description="Helical" evidence="7">
    <location>
        <begin position="38"/>
        <end position="56"/>
    </location>
</feature>
<evidence type="ECO:0000256" key="7">
    <source>
        <dbReference type="SAM" id="Phobius"/>
    </source>
</evidence>
<dbReference type="Gene3D" id="1.20.1510.10">
    <property type="entry name" value="Cation efflux protein transmembrane domain"/>
    <property type="match status" value="1"/>
</dbReference>
<protein>
    <recommendedName>
        <fullName evidence="8">Cation efflux protein transmembrane domain-containing protein</fullName>
    </recommendedName>
</protein>
<dbReference type="AlphaFoldDB" id="M3XGY0"/>
<dbReference type="STRING" id="7897.ENSLACP00000021986"/>
<evidence type="ECO:0000256" key="5">
    <source>
        <dbReference type="ARBA" id="ARBA00022989"/>
    </source>
</evidence>
<evidence type="ECO:0000256" key="6">
    <source>
        <dbReference type="ARBA" id="ARBA00023136"/>
    </source>
</evidence>
<dbReference type="InterPro" id="IPR027469">
    <property type="entry name" value="Cation_efflux_TMD_sf"/>
</dbReference>
<feature type="transmembrane region" description="Helical" evidence="7">
    <location>
        <begin position="109"/>
        <end position="130"/>
    </location>
</feature>
<dbReference type="InParanoid" id="M3XGY0"/>
<reference evidence="9" key="2">
    <citation type="submission" date="2025-08" db="UniProtKB">
        <authorList>
            <consortium name="Ensembl"/>
        </authorList>
    </citation>
    <scope>IDENTIFICATION</scope>
</reference>
<dbReference type="EMBL" id="AFYH01172982">
    <property type="status" value="NOT_ANNOTATED_CDS"/>
    <property type="molecule type" value="Genomic_DNA"/>
</dbReference>
<feature type="domain" description="Cation efflux protein transmembrane" evidence="8">
    <location>
        <begin position="10"/>
        <end position="321"/>
    </location>
</feature>
<evidence type="ECO:0000313" key="9">
    <source>
        <dbReference type="Ensembl" id="ENSLACP00000021986.1"/>
    </source>
</evidence>
<dbReference type="PANTHER" id="PTHR45820:SF6">
    <property type="entry name" value="ZINC_CADMIUM RESISTANCE PROTEIN-LIKE"/>
    <property type="match status" value="1"/>
</dbReference>
<keyword evidence="10" id="KW-1185">Reference proteome</keyword>
<dbReference type="InterPro" id="IPR058533">
    <property type="entry name" value="Cation_efflux_TM"/>
</dbReference>
<dbReference type="HOGENOM" id="CLU_013430_4_3_1"/>
<dbReference type="GO" id="GO:0016020">
    <property type="term" value="C:membrane"/>
    <property type="evidence" value="ECO:0007669"/>
    <property type="project" value="UniProtKB-SubCell"/>
</dbReference>
<evidence type="ECO:0000256" key="3">
    <source>
        <dbReference type="ARBA" id="ARBA00022692"/>
    </source>
</evidence>
<keyword evidence="3 7" id="KW-0812">Transmembrane</keyword>
<comment type="similarity">
    <text evidence="2">Belongs to the cation diffusion facilitator (CDF) transporter (TC 2.A.4) family. SLC30A subfamily.</text>
</comment>
<dbReference type="GeneTree" id="ENSGT00940000156484"/>
<keyword evidence="6 7" id="KW-0472">Membrane</keyword>
<keyword evidence="4" id="KW-0862">Zinc</keyword>
<feature type="transmembrane region" description="Helical" evidence="7">
    <location>
        <begin position="258"/>
        <end position="278"/>
    </location>
</feature>
<evidence type="ECO:0000256" key="2">
    <source>
        <dbReference type="ARBA" id="ARBA00008873"/>
    </source>
</evidence>
<proteinExistence type="inferred from homology"/>
<dbReference type="InterPro" id="IPR002524">
    <property type="entry name" value="Cation_efflux"/>
</dbReference>
<evidence type="ECO:0000313" key="10">
    <source>
        <dbReference type="Proteomes" id="UP000008672"/>
    </source>
</evidence>
<evidence type="ECO:0000256" key="1">
    <source>
        <dbReference type="ARBA" id="ARBA00004141"/>
    </source>
</evidence>
<reference evidence="10" key="1">
    <citation type="submission" date="2011-08" db="EMBL/GenBank/DDBJ databases">
        <title>The draft genome of Latimeria chalumnae.</title>
        <authorList>
            <person name="Di Palma F."/>
            <person name="Alfoldi J."/>
            <person name="Johnson J."/>
            <person name="Berlin A."/>
            <person name="Gnerre S."/>
            <person name="Jaffe D."/>
            <person name="MacCallum I."/>
            <person name="Young S."/>
            <person name="Walker B.J."/>
            <person name="Lander E."/>
            <person name="Lindblad-Toh K."/>
        </authorList>
    </citation>
    <scope>NUCLEOTIDE SEQUENCE [LARGE SCALE GENOMIC DNA]</scope>
    <source>
        <strain evidence="10">Wild caught</strain>
    </source>
</reference>
<dbReference type="OrthoDB" id="29444at2759"/>
<sequence>MVTTIRYWFLLVLAFTWLVAEIIASRLCESLVLLVDSFHTLSICLAFFLPALIGCIERRPIPSSYTYGRERLCSLGVLISSLLLASLCFSIMLELIGRFLRPHPLQQPALAIAVGLAGFVINLTVKLWSWRRGHSYSWKKIKGSYQNTAQTTVEGSGIPVKFEVGGCHGDLVSSIESEEVVDLVIGNPCAQQERLEEDCGNYTSDLREESKEPTPAMAQGLQNQSIPAPDVENTLPNLISALALDLLGPSKLSIMLSWLKSSLPSVLVLIIGLIFYFMDHQCLHTGECHLYLLLDPTFCLVIMAVFLASTVPLLKGYGLMLLQGVPMHLNMTQLVDRLTCLPGVLQIHELHVWQLASQHVVATAHIQCADPSGYTELAKMIAKVFHEEGVHNSVVQPEFSQVRSDTEGSSNCLLACSVQCAKKLCCDNSRGPQDISPSQSGKQIVITNRNV</sequence>
<dbReference type="Pfam" id="PF01545">
    <property type="entry name" value="Cation_efflux"/>
    <property type="match status" value="1"/>
</dbReference>
<dbReference type="KEGG" id="lcm:102362796"/>
<dbReference type="OMA" id="ATAHIQC"/>
<dbReference type="NCBIfam" id="TIGR01297">
    <property type="entry name" value="CDF"/>
    <property type="match status" value="1"/>
</dbReference>
<evidence type="ECO:0000256" key="4">
    <source>
        <dbReference type="ARBA" id="ARBA00022833"/>
    </source>
</evidence>
<feature type="transmembrane region" description="Helical" evidence="7">
    <location>
        <begin position="290"/>
        <end position="314"/>
    </location>
</feature>
<dbReference type="GO" id="GO:0010312">
    <property type="term" value="P:detoxification of zinc ion"/>
    <property type="evidence" value="ECO:0007669"/>
    <property type="project" value="TreeGrafter"/>
</dbReference>
<comment type="subcellular location">
    <subcellularLocation>
        <location evidence="1">Membrane</location>
        <topology evidence="1">Multi-pass membrane protein</topology>
    </subcellularLocation>
</comment>
<dbReference type="GO" id="GO:0005794">
    <property type="term" value="C:Golgi apparatus"/>
    <property type="evidence" value="ECO:0007669"/>
    <property type="project" value="TreeGrafter"/>
</dbReference>
<dbReference type="SUPFAM" id="SSF161111">
    <property type="entry name" value="Cation efflux protein transmembrane domain-like"/>
    <property type="match status" value="1"/>
</dbReference>
<name>M3XGY0_LATCH</name>
<reference evidence="9" key="3">
    <citation type="submission" date="2025-09" db="UniProtKB">
        <authorList>
            <consortium name="Ensembl"/>
        </authorList>
    </citation>
    <scope>IDENTIFICATION</scope>
</reference>
<feature type="transmembrane region" description="Helical" evidence="7">
    <location>
        <begin position="77"/>
        <end position="97"/>
    </location>
</feature>
<dbReference type="GO" id="GO:0019855">
    <property type="term" value="F:calcium channel inhibitor activity"/>
    <property type="evidence" value="ECO:0007669"/>
    <property type="project" value="TreeGrafter"/>
</dbReference>
<dbReference type="PANTHER" id="PTHR45820">
    <property type="entry name" value="FI23527P1"/>
    <property type="match status" value="1"/>
</dbReference>
<dbReference type="Proteomes" id="UP000008672">
    <property type="component" value="Unassembled WGS sequence"/>
</dbReference>
<dbReference type="Ensembl" id="ENSLACT00000025347.1">
    <property type="protein sequence ID" value="ENSLACP00000021986.1"/>
    <property type="gene ID" value="ENSLACG00000022179.1"/>
</dbReference>
<dbReference type="GO" id="GO:0006882">
    <property type="term" value="P:intracellular zinc ion homeostasis"/>
    <property type="evidence" value="ECO:0007669"/>
    <property type="project" value="TreeGrafter"/>
</dbReference>
<dbReference type="GO" id="GO:0005385">
    <property type="term" value="F:zinc ion transmembrane transporter activity"/>
    <property type="evidence" value="ECO:0007669"/>
    <property type="project" value="TreeGrafter"/>
</dbReference>
<accession>M3XGY0</accession>
<keyword evidence="5 7" id="KW-1133">Transmembrane helix</keyword>
<evidence type="ECO:0000259" key="8">
    <source>
        <dbReference type="Pfam" id="PF01545"/>
    </source>
</evidence>
<dbReference type="GO" id="GO:0005783">
    <property type="term" value="C:endoplasmic reticulum"/>
    <property type="evidence" value="ECO:0007669"/>
    <property type="project" value="TreeGrafter"/>
</dbReference>
<dbReference type="eggNOG" id="KOG1483">
    <property type="taxonomic scope" value="Eukaryota"/>
</dbReference>